<feature type="compositionally biased region" description="Basic and acidic residues" evidence="1">
    <location>
        <begin position="141"/>
        <end position="156"/>
    </location>
</feature>
<reference evidence="2" key="1">
    <citation type="submission" date="2025-08" db="UniProtKB">
        <authorList>
            <consortium name="Ensembl"/>
        </authorList>
    </citation>
    <scope>IDENTIFICATION</scope>
</reference>
<dbReference type="Proteomes" id="UP000694549">
    <property type="component" value="Unplaced"/>
</dbReference>
<proteinExistence type="predicted"/>
<feature type="compositionally biased region" description="Basic and acidic residues" evidence="1">
    <location>
        <begin position="468"/>
        <end position="481"/>
    </location>
</feature>
<feature type="region of interest" description="Disordered" evidence="1">
    <location>
        <begin position="440"/>
        <end position="491"/>
    </location>
</feature>
<dbReference type="PANTHER" id="PTHR47225">
    <property type="entry name" value="EF-HAND CALCIUM-BINDING DOMAIN-CONTAINING PROTEIN 12"/>
    <property type="match status" value="1"/>
</dbReference>
<feature type="region of interest" description="Disordered" evidence="1">
    <location>
        <begin position="140"/>
        <end position="169"/>
    </location>
</feature>
<dbReference type="InterPro" id="IPR042847">
    <property type="entry name" value="EFC12"/>
</dbReference>
<dbReference type="PANTHER" id="PTHR47225:SF1">
    <property type="entry name" value="EF-HAND CALCIUM-BINDING DOMAIN-CONTAINING PROTEIN 12"/>
    <property type="match status" value="1"/>
</dbReference>
<keyword evidence="3" id="KW-1185">Reference proteome</keyword>
<sequence length="528" mass="60468">MSSQKWFWSRVSNYTMGENCIQCLSLNGKQVGLLHAPHVAFVFAPCVARPDSPCLKPAQDTSFCHLSVFQQRQEEEDSLSSPEITCDTKDDLQKLEAWIQERKQLRSQLKSFGDVEKWLSHKPTFTKLEERVRKRITAARVDQRARSKSVETDRPDCSPPPRSQTRKKGSLPLICAPYPQALIALHNLLHQQKLTMVDIFRKAGMEQRKIMRADFIKVIKETKVPISDKELEDVVIFLTSSKRRNYISSEDLIECQKQWQEMRKGQPKETGEDTQPWVWRNACKAATSPPSAGDKAVGMKPCSPTEPKEKLILLEVPPVNTEPGRRHLDWDEMEEIGKRSRESRRLEKIKDSPIEWKEKCRLVRSGDAPVDEHCLPSTIEGDMGALVDHYRRNAVVNYLNCSKQCKERNICLTDKALQRGLLHPGDKIIKEGEDVRKIRQPGGYYSTGHADATSPLSMSRSKSASGKQAKEAENRRLEKSKNQKSSDNNFWPGHLLDKMRLYFPDKEPDRAHALFSYVHPTRPAYRGI</sequence>
<evidence type="ECO:0000313" key="3">
    <source>
        <dbReference type="Proteomes" id="UP000694549"/>
    </source>
</evidence>
<feature type="compositionally biased region" description="Polar residues" evidence="1">
    <location>
        <begin position="454"/>
        <end position="466"/>
    </location>
</feature>
<name>A0A8B9V619_9AVES</name>
<evidence type="ECO:0000313" key="2">
    <source>
        <dbReference type="Ensembl" id="ENSAZOP00000019635.1"/>
    </source>
</evidence>
<organism evidence="2 3">
    <name type="scientific">Anas zonorhyncha</name>
    <name type="common">Eastern spot-billed duck</name>
    <dbReference type="NCBI Taxonomy" id="75864"/>
    <lineage>
        <taxon>Eukaryota</taxon>
        <taxon>Metazoa</taxon>
        <taxon>Chordata</taxon>
        <taxon>Craniata</taxon>
        <taxon>Vertebrata</taxon>
        <taxon>Euteleostomi</taxon>
        <taxon>Archelosauria</taxon>
        <taxon>Archosauria</taxon>
        <taxon>Dinosauria</taxon>
        <taxon>Saurischia</taxon>
        <taxon>Theropoda</taxon>
        <taxon>Coelurosauria</taxon>
        <taxon>Aves</taxon>
        <taxon>Neognathae</taxon>
        <taxon>Galloanserae</taxon>
        <taxon>Anseriformes</taxon>
        <taxon>Anatidae</taxon>
        <taxon>Anatinae</taxon>
        <taxon>Anas</taxon>
    </lineage>
</organism>
<evidence type="ECO:0000256" key="1">
    <source>
        <dbReference type="SAM" id="MobiDB-lite"/>
    </source>
</evidence>
<dbReference type="AlphaFoldDB" id="A0A8B9V619"/>
<dbReference type="Ensembl" id="ENSAZOT00000021090.1">
    <property type="protein sequence ID" value="ENSAZOP00000019635.1"/>
    <property type="gene ID" value="ENSAZOG00000012750.1"/>
</dbReference>
<reference evidence="2" key="2">
    <citation type="submission" date="2025-09" db="UniProtKB">
        <authorList>
            <consortium name="Ensembl"/>
        </authorList>
    </citation>
    <scope>IDENTIFICATION</scope>
</reference>
<evidence type="ECO:0008006" key="4">
    <source>
        <dbReference type="Google" id="ProtNLM"/>
    </source>
</evidence>
<protein>
    <recommendedName>
        <fullName evidence="4">EF-hand calcium-binding domain-containing protein 12</fullName>
    </recommendedName>
</protein>
<accession>A0A8B9V619</accession>